<comment type="caution">
    <text evidence="1">The sequence shown here is derived from an EMBL/GenBank/DDBJ whole genome shotgun (WGS) entry which is preliminary data.</text>
</comment>
<dbReference type="EMBL" id="LAZR01000003">
    <property type="protein sequence ID" value="KKO11105.1"/>
    <property type="molecule type" value="Genomic_DNA"/>
</dbReference>
<sequence>MMISATDRAIVRDLAKQAAEIAADPHQDQMRELWRKVNRLERTRPMILLHDATQHETGEKVERACDGDAAWGIEHQLRHRIYHWEHMRDDAIWDDTFGVDIPVAHEGYGIEGDWTQPDHVFGASQINPILNGDEDPAAMIAMPTVTVDWDAAEERLEFVSEVLGDILRVQKRGLIGYWFATVDDFISWRGIENTMMDMVDRPEWLHAWLDRMCEFKLSQIHQYEELGVLSLNNACDTIGSGGIGYTDLLPADDFDGEHVRLKDQWGHATTQIFSEVSPAMHEEFALKYEKRFCEHFGLSNYGCCEPLDLKVDIILKNIPNVRKLSMSPKADVARGAEALGKRAIFSWKPNPAWLGMPTWDIDWQREQMRDAFEKTKGCVVEVIMKDLHTVCGEVNRMWEWVDMARELSQEYA</sequence>
<reference evidence="1" key="1">
    <citation type="journal article" date="2015" name="Nature">
        <title>Complex archaea that bridge the gap between prokaryotes and eukaryotes.</title>
        <authorList>
            <person name="Spang A."/>
            <person name="Saw J.H."/>
            <person name="Jorgensen S.L."/>
            <person name="Zaremba-Niedzwiedzka K."/>
            <person name="Martijn J."/>
            <person name="Lind A.E."/>
            <person name="van Eijk R."/>
            <person name="Schleper C."/>
            <person name="Guy L."/>
            <person name="Ettema T.J."/>
        </authorList>
    </citation>
    <scope>NUCLEOTIDE SEQUENCE</scope>
</reference>
<protein>
    <recommendedName>
        <fullName evidence="2">Uroporphyrinogen decarboxylase (URO-D) domain-containing protein</fullName>
    </recommendedName>
</protein>
<dbReference type="Gene3D" id="3.20.20.210">
    <property type="match status" value="1"/>
</dbReference>
<gene>
    <name evidence="1" type="ORF">LCGC14_0015810</name>
</gene>
<proteinExistence type="predicted"/>
<evidence type="ECO:0000313" key="1">
    <source>
        <dbReference type="EMBL" id="KKO11105.1"/>
    </source>
</evidence>
<accession>A0A0F9W409</accession>
<evidence type="ECO:0008006" key="2">
    <source>
        <dbReference type="Google" id="ProtNLM"/>
    </source>
</evidence>
<organism evidence="1">
    <name type="scientific">marine sediment metagenome</name>
    <dbReference type="NCBI Taxonomy" id="412755"/>
    <lineage>
        <taxon>unclassified sequences</taxon>
        <taxon>metagenomes</taxon>
        <taxon>ecological metagenomes</taxon>
    </lineage>
</organism>
<dbReference type="AlphaFoldDB" id="A0A0F9W409"/>
<dbReference type="InterPro" id="IPR038071">
    <property type="entry name" value="UROD/MetE-like_sf"/>
</dbReference>
<name>A0A0F9W409_9ZZZZ</name>